<keyword evidence="1" id="KW-0812">Transmembrane</keyword>
<dbReference type="AlphaFoldDB" id="A0A081P941"/>
<evidence type="ECO:0000313" key="3">
    <source>
        <dbReference type="Proteomes" id="UP000028123"/>
    </source>
</evidence>
<feature type="transmembrane region" description="Helical" evidence="1">
    <location>
        <begin position="107"/>
        <end position="129"/>
    </location>
</feature>
<dbReference type="OrthoDB" id="2661791at2"/>
<organism evidence="2 3">
    <name type="scientific">Paenibacillus tyrfis</name>
    <dbReference type="NCBI Taxonomy" id="1501230"/>
    <lineage>
        <taxon>Bacteria</taxon>
        <taxon>Bacillati</taxon>
        <taxon>Bacillota</taxon>
        <taxon>Bacilli</taxon>
        <taxon>Bacillales</taxon>
        <taxon>Paenibacillaceae</taxon>
        <taxon>Paenibacillus</taxon>
    </lineage>
</organism>
<dbReference type="InterPro" id="IPR024515">
    <property type="entry name" value="DUF3397"/>
</dbReference>
<name>A0A081P941_9BACL</name>
<feature type="transmembrane region" description="Helical" evidence="1">
    <location>
        <begin position="12"/>
        <end position="33"/>
    </location>
</feature>
<evidence type="ECO:0008006" key="4">
    <source>
        <dbReference type="Google" id="ProtNLM"/>
    </source>
</evidence>
<gene>
    <name evidence="2" type="ORF">ET33_25390</name>
</gene>
<keyword evidence="1" id="KW-0472">Membrane</keyword>
<reference evidence="2 3" key="1">
    <citation type="submission" date="2014-06" db="EMBL/GenBank/DDBJ databases">
        <title>Draft genome sequence of Paenibacillus sp. MSt1.</title>
        <authorList>
            <person name="Aw Y.K."/>
            <person name="Ong K.S."/>
            <person name="Gan H.M."/>
            <person name="Lee S.M."/>
        </authorList>
    </citation>
    <scope>NUCLEOTIDE SEQUENCE [LARGE SCALE GENOMIC DNA]</scope>
    <source>
        <strain evidence="2 3">MSt1</strain>
    </source>
</reference>
<accession>A0A081P941</accession>
<evidence type="ECO:0000313" key="2">
    <source>
        <dbReference type="EMBL" id="KEQ27214.1"/>
    </source>
</evidence>
<keyword evidence="3" id="KW-1185">Reference proteome</keyword>
<comment type="caution">
    <text evidence="2">The sequence shown here is derived from an EMBL/GenBank/DDBJ whole genome shotgun (WGS) entry which is preliminary data.</text>
</comment>
<dbReference type="EMBL" id="JNVM01000004">
    <property type="protein sequence ID" value="KEQ27214.1"/>
    <property type="molecule type" value="Genomic_DNA"/>
</dbReference>
<evidence type="ECO:0000256" key="1">
    <source>
        <dbReference type="SAM" id="Phobius"/>
    </source>
</evidence>
<dbReference type="Proteomes" id="UP000028123">
    <property type="component" value="Unassembled WGS sequence"/>
</dbReference>
<sequence>MSALFGWLQQLYTFLAVVPFVAFFIVWVAVYYYTKDKRKATHLSMDITTLFLIGSVAFMSQNLFDSGMLLWTIVLLFLVAAGLLGNMQTRLKGKVDLIKIARTLGRLGFVLLTACYVLLLFIGIGKYMINP</sequence>
<proteinExistence type="predicted"/>
<protein>
    <recommendedName>
        <fullName evidence="4">DUF3397 domain-containing protein</fullName>
    </recommendedName>
</protein>
<feature type="transmembrane region" description="Helical" evidence="1">
    <location>
        <begin position="45"/>
        <end position="63"/>
    </location>
</feature>
<dbReference type="RefSeq" id="WP_036677281.1">
    <property type="nucleotide sequence ID" value="NZ_FYEP01000014.1"/>
</dbReference>
<feature type="transmembrane region" description="Helical" evidence="1">
    <location>
        <begin position="69"/>
        <end position="86"/>
    </location>
</feature>
<dbReference type="eggNOG" id="ENOG5033HF9">
    <property type="taxonomic scope" value="Bacteria"/>
</dbReference>
<dbReference type="Pfam" id="PF11877">
    <property type="entry name" value="DUF3397"/>
    <property type="match status" value="1"/>
</dbReference>
<keyword evidence="1" id="KW-1133">Transmembrane helix</keyword>